<feature type="chain" id="PRO_5020883351" evidence="4">
    <location>
        <begin position="35"/>
        <end position="329"/>
    </location>
</feature>
<organism evidence="6 7">
    <name type="scientific">Ktedonosporobacter rubrisoli</name>
    <dbReference type="NCBI Taxonomy" id="2509675"/>
    <lineage>
        <taxon>Bacteria</taxon>
        <taxon>Bacillati</taxon>
        <taxon>Chloroflexota</taxon>
        <taxon>Ktedonobacteria</taxon>
        <taxon>Ktedonobacterales</taxon>
        <taxon>Ktedonosporobacteraceae</taxon>
        <taxon>Ktedonosporobacter</taxon>
    </lineage>
</organism>
<dbReference type="Pfam" id="PF14257">
    <property type="entry name" value="DUF4349"/>
    <property type="match status" value="1"/>
</dbReference>
<sequence>MPRISKVTKKRLFWSASMIALLMVLLVGCGSGTASQTAGGSSDSYSPHSARTESFAGNASSSQASQANNAAAPAAKKAANLNGQQYLIKTLRVNLAVKDTQKAADDIRQWISSTDPLATTVNTAYEPFDDNQYTISISFSVESKFYTQTYSYLRDYASKYQGRLLGFNESVQDITDDYVDTQSRLKTLHAEQTRLLELLSHAQALGDIISIEQKLTDVQGQIDSYESRAKTLSNQVSFYTVTVYLQPLGAVPYPTNLPWNLNQVFHDAWVASVSFGQGLLTFLVWLLAFSIYIIPICVIVWLVVKFRTRLFGRFRRPKVAASPSSGTGE</sequence>
<evidence type="ECO:0000256" key="1">
    <source>
        <dbReference type="SAM" id="Coils"/>
    </source>
</evidence>
<dbReference type="EMBL" id="CP035758">
    <property type="protein sequence ID" value="QBD83211.1"/>
    <property type="molecule type" value="Genomic_DNA"/>
</dbReference>
<feature type="region of interest" description="Disordered" evidence="2">
    <location>
        <begin position="37"/>
        <end position="69"/>
    </location>
</feature>
<dbReference type="InterPro" id="IPR025645">
    <property type="entry name" value="DUF4349"/>
</dbReference>
<reference evidence="6 7" key="1">
    <citation type="submission" date="2019-01" db="EMBL/GenBank/DDBJ databases">
        <title>Ktedonosporobacter rubrisoli SCAWS-G2.</title>
        <authorList>
            <person name="Huang Y."/>
            <person name="Yan B."/>
        </authorList>
    </citation>
    <scope>NUCLEOTIDE SEQUENCE [LARGE SCALE GENOMIC DNA]</scope>
    <source>
        <strain evidence="6 7">SCAWS-G2</strain>
    </source>
</reference>
<dbReference type="KEGG" id="kbs:EPA93_47525"/>
<dbReference type="OrthoDB" id="9808253at2"/>
<dbReference type="RefSeq" id="WP_129894277.1">
    <property type="nucleotide sequence ID" value="NZ_CP035758.1"/>
</dbReference>
<feature type="transmembrane region" description="Helical" evidence="3">
    <location>
        <begin position="282"/>
        <end position="304"/>
    </location>
</feature>
<gene>
    <name evidence="6" type="ORF">EPA93_47525</name>
</gene>
<evidence type="ECO:0000256" key="2">
    <source>
        <dbReference type="SAM" id="MobiDB-lite"/>
    </source>
</evidence>
<keyword evidence="3" id="KW-0812">Transmembrane</keyword>
<evidence type="ECO:0000256" key="4">
    <source>
        <dbReference type="SAM" id="SignalP"/>
    </source>
</evidence>
<evidence type="ECO:0000259" key="5">
    <source>
        <dbReference type="Pfam" id="PF14257"/>
    </source>
</evidence>
<keyword evidence="1" id="KW-0175">Coiled coil</keyword>
<feature type="domain" description="DUF4349" evidence="5">
    <location>
        <begin position="86"/>
        <end position="301"/>
    </location>
</feature>
<dbReference type="AlphaFoldDB" id="A0A4V0Z0H2"/>
<dbReference type="Proteomes" id="UP000290365">
    <property type="component" value="Chromosome"/>
</dbReference>
<protein>
    <submittedName>
        <fullName evidence="6">DUF4349 domain-containing protein</fullName>
    </submittedName>
</protein>
<feature type="signal peptide" evidence="4">
    <location>
        <begin position="1"/>
        <end position="34"/>
    </location>
</feature>
<accession>A0A4V0Z0H2</accession>
<evidence type="ECO:0000313" key="6">
    <source>
        <dbReference type="EMBL" id="QBD83211.1"/>
    </source>
</evidence>
<keyword evidence="7" id="KW-1185">Reference proteome</keyword>
<dbReference type="PROSITE" id="PS51257">
    <property type="entry name" value="PROKAR_LIPOPROTEIN"/>
    <property type="match status" value="1"/>
</dbReference>
<keyword evidence="3" id="KW-1133">Transmembrane helix</keyword>
<evidence type="ECO:0000313" key="7">
    <source>
        <dbReference type="Proteomes" id="UP000290365"/>
    </source>
</evidence>
<evidence type="ECO:0000256" key="3">
    <source>
        <dbReference type="SAM" id="Phobius"/>
    </source>
</evidence>
<proteinExistence type="predicted"/>
<keyword evidence="4" id="KW-0732">Signal</keyword>
<feature type="compositionally biased region" description="Low complexity" evidence="2">
    <location>
        <begin position="56"/>
        <end position="69"/>
    </location>
</feature>
<feature type="coiled-coil region" evidence="1">
    <location>
        <begin position="208"/>
        <end position="235"/>
    </location>
</feature>
<keyword evidence="3" id="KW-0472">Membrane</keyword>
<name>A0A4V0Z0H2_KTERU</name>